<evidence type="ECO:0000256" key="4">
    <source>
        <dbReference type="ARBA" id="ARBA00022723"/>
    </source>
</evidence>
<evidence type="ECO:0000259" key="10">
    <source>
        <dbReference type="PROSITE" id="PS50016"/>
    </source>
</evidence>
<dbReference type="Pfam" id="PF00628">
    <property type="entry name" value="PHD"/>
    <property type="match status" value="1"/>
</dbReference>
<keyword evidence="6" id="KW-0862">Zinc</keyword>
<dbReference type="RefSeq" id="XP_011495253.1">
    <property type="nucleotide sequence ID" value="XM_011496951.1"/>
</dbReference>
<feature type="compositionally biased region" description="Low complexity" evidence="9">
    <location>
        <begin position="205"/>
        <end position="222"/>
    </location>
</feature>
<feature type="compositionally biased region" description="Basic and acidic residues" evidence="9">
    <location>
        <begin position="270"/>
        <end position="283"/>
    </location>
</feature>
<dbReference type="PANTHER" id="PTHR13415:SF2">
    <property type="entry name" value="INTEGRATOR COMPLEX SUBUNIT 12"/>
    <property type="match status" value="1"/>
</dbReference>
<dbReference type="GeneID" id="105359995"/>
<comment type="similarity">
    <text evidence="2">Belongs to the Integrator subunit 12 family.</text>
</comment>
<dbReference type="InterPro" id="IPR013083">
    <property type="entry name" value="Znf_RING/FYVE/PHD"/>
</dbReference>
<dbReference type="PANTHER" id="PTHR13415">
    <property type="entry name" value="NUCLEAR FACTOR-RELATED"/>
    <property type="match status" value="1"/>
</dbReference>
<dbReference type="InterPro" id="IPR019787">
    <property type="entry name" value="Znf_PHD-finger"/>
</dbReference>
<feature type="domain" description="PHD-type" evidence="10">
    <location>
        <begin position="112"/>
        <end position="168"/>
    </location>
</feature>
<feature type="compositionally biased region" description="Basic and acidic residues" evidence="9">
    <location>
        <begin position="232"/>
        <end position="250"/>
    </location>
</feature>
<dbReference type="InterPro" id="IPR011011">
    <property type="entry name" value="Znf_FYVE_PHD"/>
</dbReference>
<evidence type="ECO:0000256" key="6">
    <source>
        <dbReference type="ARBA" id="ARBA00022833"/>
    </source>
</evidence>
<protein>
    <recommendedName>
        <fullName evidence="3">Integrator complex subunit 12</fullName>
    </recommendedName>
</protein>
<sequence>MTALDLDPQFLQALKLLHSTNKDSVEQLRGLLDEAIKQKYGASKMLSNTLHKKYTLEEPVLSDQSSTSSKRSKSSNSSKHSKSSKNNSPVTIQDTPPDLLQSDDNLADILEDVACVICKGMDVGAKNRLVECVKCGSLYHQECHTPHILDSQVDTHPVEWYCCNCVKTQLVLKERNSPKPVTETKIKESKKSSSSSSKHTDKYKSSSSTNQSQNSNGSNSNSKLVPNIHIVSADRRLKDMIKKAKQDKRSRSTNSGTNKHSSSSSSSSKNSHDKSFIYKNKSD</sequence>
<feature type="compositionally biased region" description="Basic and acidic residues" evidence="9">
    <location>
        <begin position="176"/>
        <end position="191"/>
    </location>
</feature>
<dbReference type="RefSeq" id="XP_011495105.1">
    <property type="nucleotide sequence ID" value="XM_011496803.1"/>
</dbReference>
<dbReference type="KEGG" id="csol:105359995"/>
<keyword evidence="11" id="KW-1185">Reference proteome</keyword>
<dbReference type="SUPFAM" id="SSF57903">
    <property type="entry name" value="FYVE/PHD zinc finger"/>
    <property type="match status" value="1"/>
</dbReference>
<dbReference type="InterPro" id="IPR001965">
    <property type="entry name" value="Znf_PHD"/>
</dbReference>
<dbReference type="CDD" id="cd15501">
    <property type="entry name" value="PHD_Int12"/>
    <property type="match status" value="1"/>
</dbReference>
<organism evidence="11 13">
    <name type="scientific">Ceratosolen solmsi marchali</name>
    <dbReference type="NCBI Taxonomy" id="326594"/>
    <lineage>
        <taxon>Eukaryota</taxon>
        <taxon>Metazoa</taxon>
        <taxon>Ecdysozoa</taxon>
        <taxon>Arthropoda</taxon>
        <taxon>Hexapoda</taxon>
        <taxon>Insecta</taxon>
        <taxon>Pterygota</taxon>
        <taxon>Neoptera</taxon>
        <taxon>Endopterygota</taxon>
        <taxon>Hymenoptera</taxon>
        <taxon>Apocrita</taxon>
        <taxon>Proctotrupomorpha</taxon>
        <taxon>Chalcidoidea</taxon>
        <taxon>Agaonidae</taxon>
        <taxon>Agaoninae</taxon>
        <taxon>Ceratosolen</taxon>
    </lineage>
</organism>
<dbReference type="RefSeq" id="XP_011495334.1">
    <property type="nucleotide sequence ID" value="XM_011497032.1"/>
</dbReference>
<dbReference type="GO" id="GO:0034472">
    <property type="term" value="P:snRNA 3'-end processing"/>
    <property type="evidence" value="ECO:0007669"/>
    <property type="project" value="TreeGrafter"/>
</dbReference>
<dbReference type="InterPro" id="IPR039054">
    <property type="entry name" value="Int12_PHD"/>
</dbReference>
<gene>
    <name evidence="12 13 14 15" type="primary">LOC105359995</name>
</gene>
<feature type="region of interest" description="Disordered" evidence="9">
    <location>
        <begin position="176"/>
        <end position="283"/>
    </location>
</feature>
<evidence type="ECO:0000256" key="7">
    <source>
        <dbReference type="ARBA" id="ARBA00023242"/>
    </source>
</evidence>
<keyword evidence="7" id="KW-0539">Nucleus</keyword>
<evidence type="ECO:0000313" key="11">
    <source>
        <dbReference type="Proteomes" id="UP000695007"/>
    </source>
</evidence>
<dbReference type="InterPro" id="IPR051776">
    <property type="entry name" value="Integrator_subunit_12"/>
</dbReference>
<dbReference type="RefSeq" id="XP_011495178.1">
    <property type="nucleotide sequence ID" value="XM_011496876.1"/>
</dbReference>
<dbReference type="InterPro" id="IPR019786">
    <property type="entry name" value="Zinc_finger_PHD-type_CS"/>
</dbReference>
<dbReference type="GO" id="GO:0008270">
    <property type="term" value="F:zinc ion binding"/>
    <property type="evidence" value="ECO:0007669"/>
    <property type="project" value="UniProtKB-KW"/>
</dbReference>
<comment type="subcellular location">
    <subcellularLocation>
        <location evidence="1">Nucleus</location>
    </subcellularLocation>
</comment>
<evidence type="ECO:0000256" key="1">
    <source>
        <dbReference type="ARBA" id="ARBA00004123"/>
    </source>
</evidence>
<feature type="compositionally biased region" description="Low complexity" evidence="9">
    <location>
        <begin position="65"/>
        <end position="88"/>
    </location>
</feature>
<evidence type="ECO:0000256" key="3">
    <source>
        <dbReference type="ARBA" id="ARBA00016814"/>
    </source>
</evidence>
<dbReference type="Gene3D" id="3.30.40.10">
    <property type="entry name" value="Zinc/RING finger domain, C3HC4 (zinc finger)"/>
    <property type="match status" value="1"/>
</dbReference>
<reference evidence="12 13" key="1">
    <citation type="submission" date="2025-04" db="UniProtKB">
        <authorList>
            <consortium name="RefSeq"/>
        </authorList>
    </citation>
    <scope>IDENTIFICATION</scope>
</reference>
<dbReference type="PROSITE" id="PS01359">
    <property type="entry name" value="ZF_PHD_1"/>
    <property type="match status" value="1"/>
</dbReference>
<evidence type="ECO:0000256" key="9">
    <source>
        <dbReference type="SAM" id="MobiDB-lite"/>
    </source>
</evidence>
<evidence type="ECO:0000313" key="15">
    <source>
        <dbReference type="RefSeq" id="XP_011495334.1"/>
    </source>
</evidence>
<keyword evidence="5 8" id="KW-0863">Zinc-finger</keyword>
<accession>A0AAJ6YCH8</accession>
<dbReference type="AlphaFoldDB" id="A0AAJ6YCH8"/>
<evidence type="ECO:0000313" key="13">
    <source>
        <dbReference type="RefSeq" id="XP_011495178.1"/>
    </source>
</evidence>
<name>A0AAJ6YCH8_9HYME</name>
<dbReference type="SMART" id="SM00249">
    <property type="entry name" value="PHD"/>
    <property type="match status" value="1"/>
</dbReference>
<evidence type="ECO:0000256" key="2">
    <source>
        <dbReference type="ARBA" id="ARBA00006009"/>
    </source>
</evidence>
<evidence type="ECO:0000256" key="8">
    <source>
        <dbReference type="PROSITE-ProRule" id="PRU00146"/>
    </source>
</evidence>
<evidence type="ECO:0000313" key="14">
    <source>
        <dbReference type="RefSeq" id="XP_011495253.1"/>
    </source>
</evidence>
<evidence type="ECO:0000256" key="5">
    <source>
        <dbReference type="ARBA" id="ARBA00022771"/>
    </source>
</evidence>
<dbReference type="Proteomes" id="UP000695007">
    <property type="component" value="Unplaced"/>
</dbReference>
<feature type="region of interest" description="Disordered" evidence="9">
    <location>
        <begin position="57"/>
        <end position="99"/>
    </location>
</feature>
<keyword evidence="4" id="KW-0479">Metal-binding</keyword>
<dbReference type="GO" id="GO:0032039">
    <property type="term" value="C:integrator complex"/>
    <property type="evidence" value="ECO:0007669"/>
    <property type="project" value="TreeGrafter"/>
</dbReference>
<evidence type="ECO:0000313" key="12">
    <source>
        <dbReference type="RefSeq" id="XP_011495105.1"/>
    </source>
</evidence>
<proteinExistence type="inferred from homology"/>
<dbReference type="PROSITE" id="PS50016">
    <property type="entry name" value="ZF_PHD_2"/>
    <property type="match status" value="1"/>
</dbReference>
<feature type="compositionally biased region" description="Low complexity" evidence="9">
    <location>
        <begin position="252"/>
        <end position="269"/>
    </location>
</feature>